<dbReference type="CDD" id="cd21650">
    <property type="entry name" value="CrtA-like"/>
    <property type="match status" value="1"/>
</dbReference>
<name>A0A9X1NCB6_9ACTN</name>
<dbReference type="InterPro" id="IPR049574">
    <property type="entry name" value="CrtA-like"/>
</dbReference>
<evidence type="ECO:0000313" key="2">
    <source>
        <dbReference type="EMBL" id="MCD5311498.1"/>
    </source>
</evidence>
<keyword evidence="3" id="KW-1185">Reference proteome</keyword>
<keyword evidence="2" id="KW-0560">Oxidoreductase</keyword>
<sequence length="256" mass="28162">MVHVVLTVWGVSLARVPSALLRMGLDRFLLRSVPGLRFAKLLGTGDGRTFTLRDADPCHWGLLTVWENPDQAAAFSSSRVHRRWNDIASERLEITMSPLSSRGRWARTEPFGSPAAAKAETGTAVASITRARLRPSRALSFWRAVPPVSGELATVDGLQLALGIGEAPIGLQGTFSLWESSAALNDFAYRRAAHVDVVRRTGPERWYSEELFARFAVHSVTGTLGRFRSDPALVTAPVPGEPHPRMTADPSRRWEK</sequence>
<dbReference type="GO" id="GO:0004497">
    <property type="term" value="F:monooxygenase activity"/>
    <property type="evidence" value="ECO:0007669"/>
    <property type="project" value="UniProtKB-KW"/>
</dbReference>
<dbReference type="RefSeq" id="WP_231440751.1">
    <property type="nucleotide sequence ID" value="NZ_JAJOMB010000005.1"/>
</dbReference>
<evidence type="ECO:0000256" key="1">
    <source>
        <dbReference type="SAM" id="MobiDB-lite"/>
    </source>
</evidence>
<dbReference type="AlphaFoldDB" id="A0A9X1NCB6"/>
<feature type="region of interest" description="Disordered" evidence="1">
    <location>
        <begin position="232"/>
        <end position="256"/>
    </location>
</feature>
<evidence type="ECO:0000313" key="3">
    <source>
        <dbReference type="Proteomes" id="UP001138997"/>
    </source>
</evidence>
<proteinExistence type="predicted"/>
<organism evidence="2 3">
    <name type="scientific">Kineosporia babensis</name>
    <dbReference type="NCBI Taxonomy" id="499548"/>
    <lineage>
        <taxon>Bacteria</taxon>
        <taxon>Bacillati</taxon>
        <taxon>Actinomycetota</taxon>
        <taxon>Actinomycetes</taxon>
        <taxon>Kineosporiales</taxon>
        <taxon>Kineosporiaceae</taxon>
        <taxon>Kineosporia</taxon>
    </lineage>
</organism>
<gene>
    <name evidence="2" type="ORF">LR394_11350</name>
</gene>
<feature type="compositionally biased region" description="Basic and acidic residues" evidence="1">
    <location>
        <begin position="242"/>
        <end position="256"/>
    </location>
</feature>
<comment type="caution">
    <text evidence="2">The sequence shown here is derived from an EMBL/GenBank/DDBJ whole genome shotgun (WGS) entry which is preliminary data.</text>
</comment>
<protein>
    <submittedName>
        <fullName evidence="2">Monooxygenase</fullName>
    </submittedName>
</protein>
<dbReference type="EMBL" id="JAJOMB010000005">
    <property type="protein sequence ID" value="MCD5311498.1"/>
    <property type="molecule type" value="Genomic_DNA"/>
</dbReference>
<accession>A0A9X1NCB6</accession>
<reference evidence="2" key="1">
    <citation type="submission" date="2021-11" db="EMBL/GenBank/DDBJ databases">
        <title>Streptomyces corallinus and Kineosporia corallina sp. nov., two new coral-derived marine actinobacteria.</title>
        <authorList>
            <person name="Buangrab K."/>
            <person name="Sutthacheep M."/>
            <person name="Yeemin T."/>
            <person name="Harunari E."/>
            <person name="Igarashi Y."/>
            <person name="Sripreechasak P."/>
            <person name="Kanchanasin P."/>
            <person name="Tanasupawat S."/>
            <person name="Phongsopitanun W."/>
        </authorList>
    </citation>
    <scope>NUCLEOTIDE SEQUENCE</scope>
    <source>
        <strain evidence="2">JCM 31032</strain>
    </source>
</reference>
<keyword evidence="2" id="KW-0503">Monooxygenase</keyword>
<dbReference type="Proteomes" id="UP001138997">
    <property type="component" value="Unassembled WGS sequence"/>
</dbReference>